<protein>
    <submittedName>
        <fullName evidence="2">Uncharacterized protein</fullName>
    </submittedName>
</protein>
<comment type="caution">
    <text evidence="2">The sequence shown here is derived from an EMBL/GenBank/DDBJ whole genome shotgun (WGS) entry which is preliminary data.</text>
</comment>
<reference evidence="2 3" key="1">
    <citation type="journal article" date="2023" name="Plants (Basel)">
        <title>Bridging the Gap: Combining Genomics and Transcriptomics Approaches to Understand Stylosanthes scabra, an Orphan Legume from the Brazilian Caatinga.</title>
        <authorList>
            <person name="Ferreira-Neto J.R.C."/>
            <person name="da Silva M.D."/>
            <person name="Binneck E."/>
            <person name="de Melo N.F."/>
            <person name="da Silva R.H."/>
            <person name="de Melo A.L.T.M."/>
            <person name="Pandolfi V."/>
            <person name="Bustamante F.O."/>
            <person name="Brasileiro-Vidal A.C."/>
            <person name="Benko-Iseppon A.M."/>
        </authorList>
    </citation>
    <scope>NUCLEOTIDE SEQUENCE [LARGE SCALE GENOMIC DNA]</scope>
    <source>
        <tissue evidence="2">Leaves</tissue>
    </source>
</reference>
<sequence>AIHLHINPFSAIALGHAVGLLTEGTSSYLEHRDLVSHSKSFGQSLRDPTLTLAPSVGKLILERQRSASAGDPSKGWTTKYQSTMREQPTAATAADSGKGSQTEKPKHSAARSSLERTLREANSRGCNSLGNCEKSGRARKEAASHPGRGGKRERKTRKTRKTEQQDANCGGSQQ</sequence>
<dbReference type="EMBL" id="JASCZI010003148">
    <property type="protein sequence ID" value="MED6116671.1"/>
    <property type="molecule type" value="Genomic_DNA"/>
</dbReference>
<evidence type="ECO:0000313" key="2">
    <source>
        <dbReference type="EMBL" id="MED6116671.1"/>
    </source>
</evidence>
<keyword evidence="3" id="KW-1185">Reference proteome</keyword>
<evidence type="ECO:0000313" key="3">
    <source>
        <dbReference type="Proteomes" id="UP001341840"/>
    </source>
</evidence>
<feature type="compositionally biased region" description="Basic and acidic residues" evidence="1">
    <location>
        <begin position="113"/>
        <end position="122"/>
    </location>
</feature>
<dbReference type="Proteomes" id="UP001341840">
    <property type="component" value="Unassembled WGS sequence"/>
</dbReference>
<feature type="non-terminal residue" evidence="2">
    <location>
        <position position="1"/>
    </location>
</feature>
<feature type="region of interest" description="Disordered" evidence="1">
    <location>
        <begin position="63"/>
        <end position="174"/>
    </location>
</feature>
<feature type="compositionally biased region" description="Polar residues" evidence="1">
    <location>
        <begin position="165"/>
        <end position="174"/>
    </location>
</feature>
<name>A0ABU6QX52_9FABA</name>
<evidence type="ECO:0000256" key="1">
    <source>
        <dbReference type="SAM" id="MobiDB-lite"/>
    </source>
</evidence>
<feature type="compositionally biased region" description="Polar residues" evidence="1">
    <location>
        <begin position="75"/>
        <end position="90"/>
    </location>
</feature>
<gene>
    <name evidence="2" type="ORF">PIB30_102389</name>
</gene>
<organism evidence="2 3">
    <name type="scientific">Stylosanthes scabra</name>
    <dbReference type="NCBI Taxonomy" id="79078"/>
    <lineage>
        <taxon>Eukaryota</taxon>
        <taxon>Viridiplantae</taxon>
        <taxon>Streptophyta</taxon>
        <taxon>Embryophyta</taxon>
        <taxon>Tracheophyta</taxon>
        <taxon>Spermatophyta</taxon>
        <taxon>Magnoliopsida</taxon>
        <taxon>eudicotyledons</taxon>
        <taxon>Gunneridae</taxon>
        <taxon>Pentapetalae</taxon>
        <taxon>rosids</taxon>
        <taxon>fabids</taxon>
        <taxon>Fabales</taxon>
        <taxon>Fabaceae</taxon>
        <taxon>Papilionoideae</taxon>
        <taxon>50 kb inversion clade</taxon>
        <taxon>dalbergioids sensu lato</taxon>
        <taxon>Dalbergieae</taxon>
        <taxon>Pterocarpus clade</taxon>
        <taxon>Stylosanthes</taxon>
    </lineage>
</organism>
<feature type="compositionally biased region" description="Basic residues" evidence="1">
    <location>
        <begin position="148"/>
        <end position="160"/>
    </location>
</feature>
<accession>A0ABU6QX52</accession>
<feature type="compositionally biased region" description="Basic and acidic residues" evidence="1">
    <location>
        <begin position="134"/>
        <end position="143"/>
    </location>
</feature>
<proteinExistence type="predicted"/>